<evidence type="ECO:0000313" key="3">
    <source>
        <dbReference type="Proteomes" id="UP000553632"/>
    </source>
</evidence>
<evidence type="ECO:0000256" key="1">
    <source>
        <dbReference type="SAM" id="MobiDB-lite"/>
    </source>
</evidence>
<protein>
    <submittedName>
        <fullName evidence="2">Uncharacterized protein</fullName>
    </submittedName>
</protein>
<sequence>VRYWRSSCRPCSTSIGPGRGWKMTRRGFVRIVWIRSSSPSASSLGWSASPSHSKASLRKSKRPQPRPPR</sequence>
<proteinExistence type="predicted"/>
<comment type="caution">
    <text evidence="2">The sequence shown here is derived from an EMBL/GenBank/DDBJ whole genome shotgun (WGS) entry which is preliminary data.</text>
</comment>
<evidence type="ECO:0000313" key="2">
    <source>
        <dbReference type="EMBL" id="KAF4714463.1"/>
    </source>
</evidence>
<dbReference type="EMBL" id="JABANO010028878">
    <property type="protein sequence ID" value="KAF4714463.1"/>
    <property type="molecule type" value="Genomic_DNA"/>
</dbReference>
<dbReference type="AlphaFoldDB" id="A0A7J6R1N1"/>
<feature type="non-terminal residue" evidence="2">
    <location>
        <position position="69"/>
    </location>
</feature>
<feature type="compositionally biased region" description="Low complexity" evidence="1">
    <location>
        <begin position="38"/>
        <end position="53"/>
    </location>
</feature>
<feature type="compositionally biased region" description="Basic residues" evidence="1">
    <location>
        <begin position="55"/>
        <end position="69"/>
    </location>
</feature>
<dbReference type="Proteomes" id="UP000553632">
    <property type="component" value="Unassembled WGS sequence"/>
</dbReference>
<gene>
    <name evidence="2" type="ORF">FOZ63_011728</name>
</gene>
<accession>A0A7J6R1N1</accession>
<keyword evidence="3" id="KW-1185">Reference proteome</keyword>
<name>A0A7J6R1N1_PEROL</name>
<feature type="region of interest" description="Disordered" evidence="1">
    <location>
        <begin position="38"/>
        <end position="69"/>
    </location>
</feature>
<reference evidence="2 3" key="1">
    <citation type="submission" date="2020-04" db="EMBL/GenBank/DDBJ databases">
        <title>Perkinsus olseni comparative genomics.</title>
        <authorList>
            <person name="Bogema D.R."/>
        </authorList>
    </citation>
    <scope>NUCLEOTIDE SEQUENCE [LARGE SCALE GENOMIC DNA]</scope>
    <source>
        <strain evidence="2 3">ATCC PRA-207</strain>
    </source>
</reference>
<organism evidence="2 3">
    <name type="scientific">Perkinsus olseni</name>
    <name type="common">Perkinsus atlanticus</name>
    <dbReference type="NCBI Taxonomy" id="32597"/>
    <lineage>
        <taxon>Eukaryota</taxon>
        <taxon>Sar</taxon>
        <taxon>Alveolata</taxon>
        <taxon>Perkinsozoa</taxon>
        <taxon>Perkinsea</taxon>
        <taxon>Perkinsida</taxon>
        <taxon>Perkinsidae</taxon>
        <taxon>Perkinsus</taxon>
    </lineage>
</organism>
<feature type="non-terminal residue" evidence="2">
    <location>
        <position position="1"/>
    </location>
</feature>